<evidence type="ECO:0000256" key="1">
    <source>
        <dbReference type="ARBA" id="ARBA00004141"/>
    </source>
</evidence>
<proteinExistence type="inferred from homology"/>
<keyword evidence="3 6" id="KW-0812">Transmembrane</keyword>
<protein>
    <submittedName>
        <fullName evidence="8">Metal ABC transporter permease</fullName>
    </submittedName>
</protein>
<evidence type="ECO:0000256" key="7">
    <source>
        <dbReference type="SAM" id="Phobius"/>
    </source>
</evidence>
<dbReference type="Pfam" id="PF00950">
    <property type="entry name" value="ABC-3"/>
    <property type="match status" value="1"/>
</dbReference>
<comment type="subcellular location">
    <subcellularLocation>
        <location evidence="6">Cell membrane</location>
        <topology evidence="6">Multi-pass membrane protein</topology>
    </subcellularLocation>
    <subcellularLocation>
        <location evidence="1">Membrane</location>
        <topology evidence="1">Multi-pass membrane protein</topology>
    </subcellularLocation>
</comment>
<organism evidence="8 9">
    <name type="scientific">Exiguobacterium mexicanum</name>
    <dbReference type="NCBI Taxonomy" id="340146"/>
    <lineage>
        <taxon>Bacteria</taxon>
        <taxon>Bacillati</taxon>
        <taxon>Bacillota</taxon>
        <taxon>Bacilli</taxon>
        <taxon>Bacillales</taxon>
        <taxon>Bacillales Family XII. Incertae Sedis</taxon>
        <taxon>Exiguobacterium</taxon>
    </lineage>
</organism>
<dbReference type="CDD" id="cd06550">
    <property type="entry name" value="TM_ABC_iron-siderophores_like"/>
    <property type="match status" value="1"/>
</dbReference>
<feature type="transmembrane region" description="Helical" evidence="7">
    <location>
        <begin position="180"/>
        <end position="198"/>
    </location>
</feature>
<reference evidence="8 9" key="1">
    <citation type="submission" date="2023-06" db="EMBL/GenBank/DDBJ databases">
        <title>Influencing factors and mechanism of Cr(VI) reduction by facultative anaerobic Exiguobacterium sp. PY14.</title>
        <authorList>
            <person name="Zou L."/>
        </authorList>
    </citation>
    <scope>NUCLEOTIDE SEQUENCE [LARGE SCALE GENOMIC DNA]</scope>
    <source>
        <strain evidence="8 9">PY14</strain>
    </source>
</reference>
<dbReference type="Proteomes" id="UP001230807">
    <property type="component" value="Unassembled WGS sequence"/>
</dbReference>
<feature type="transmembrane region" description="Helical" evidence="7">
    <location>
        <begin position="12"/>
        <end position="34"/>
    </location>
</feature>
<dbReference type="SUPFAM" id="SSF81345">
    <property type="entry name" value="ABC transporter involved in vitamin B12 uptake, BtuC"/>
    <property type="match status" value="1"/>
</dbReference>
<sequence>MITDLFTYSFLRYAFIAAVVIGFTAPLIGSFVVVRRMSLIADALSHMTLAGISFSLFLGQYILLFSDLNPLYLGTLVSVLAALGLNWLRGKYVHFQELSIPIMMSAGMGLSAIFISLSRGFSIDLSTLLFGSISAVSLSDIWMILAVAGFTLLIIIVFYKQLLFLSFDEEQAKVSGLPSTMLHVLFMFVVALVIAVSMRIVGTLLVSSLITLPVAAALRFTSSFKQTILWSIVFGEVATIGGLILAYELDVAPGGVIVLLAVMILAVVMLAERLGLARKKEVRYEGN</sequence>
<gene>
    <name evidence="8" type="ORF">QR695_10205</name>
</gene>
<feature type="transmembrane region" description="Helical" evidence="7">
    <location>
        <begin position="141"/>
        <end position="159"/>
    </location>
</feature>
<accession>A0ABT7MQ97</accession>
<comment type="similarity">
    <text evidence="2 6">Belongs to the ABC-3 integral membrane protein family.</text>
</comment>
<evidence type="ECO:0000313" key="8">
    <source>
        <dbReference type="EMBL" id="MDL5377375.1"/>
    </source>
</evidence>
<feature type="transmembrane region" description="Helical" evidence="7">
    <location>
        <begin position="228"/>
        <end position="247"/>
    </location>
</feature>
<dbReference type="InterPro" id="IPR037294">
    <property type="entry name" value="ABC_BtuC-like"/>
</dbReference>
<feature type="transmembrane region" description="Helical" evidence="7">
    <location>
        <begin position="46"/>
        <end position="65"/>
    </location>
</feature>
<evidence type="ECO:0000256" key="4">
    <source>
        <dbReference type="ARBA" id="ARBA00022989"/>
    </source>
</evidence>
<keyword evidence="9" id="KW-1185">Reference proteome</keyword>
<dbReference type="Gene3D" id="1.10.3470.10">
    <property type="entry name" value="ABC transporter involved in vitamin B12 uptake, BtuC"/>
    <property type="match status" value="1"/>
</dbReference>
<name>A0ABT7MQ97_9BACL</name>
<dbReference type="RefSeq" id="WP_214831861.1">
    <property type="nucleotide sequence ID" value="NZ_CP183077.1"/>
</dbReference>
<dbReference type="InterPro" id="IPR001626">
    <property type="entry name" value="ABC_TroCD"/>
</dbReference>
<feature type="transmembrane region" description="Helical" evidence="7">
    <location>
        <begin position="100"/>
        <end position="121"/>
    </location>
</feature>
<feature type="transmembrane region" description="Helical" evidence="7">
    <location>
        <begin position="253"/>
        <end position="271"/>
    </location>
</feature>
<keyword evidence="5 7" id="KW-0472">Membrane</keyword>
<evidence type="ECO:0000256" key="5">
    <source>
        <dbReference type="ARBA" id="ARBA00023136"/>
    </source>
</evidence>
<keyword evidence="4 7" id="KW-1133">Transmembrane helix</keyword>
<keyword evidence="6" id="KW-0813">Transport</keyword>
<dbReference type="EMBL" id="JASWER010000007">
    <property type="protein sequence ID" value="MDL5377375.1"/>
    <property type="molecule type" value="Genomic_DNA"/>
</dbReference>
<evidence type="ECO:0000256" key="2">
    <source>
        <dbReference type="ARBA" id="ARBA00008034"/>
    </source>
</evidence>
<evidence type="ECO:0000256" key="6">
    <source>
        <dbReference type="RuleBase" id="RU003943"/>
    </source>
</evidence>
<feature type="transmembrane region" description="Helical" evidence="7">
    <location>
        <begin position="71"/>
        <end position="88"/>
    </location>
</feature>
<dbReference type="PANTHER" id="PTHR30477">
    <property type="entry name" value="ABC-TRANSPORTER METAL-BINDING PROTEIN"/>
    <property type="match status" value="1"/>
</dbReference>
<comment type="caution">
    <text evidence="8">The sequence shown here is derived from an EMBL/GenBank/DDBJ whole genome shotgun (WGS) entry which is preliminary data.</text>
</comment>
<feature type="transmembrane region" description="Helical" evidence="7">
    <location>
        <begin position="204"/>
        <end position="221"/>
    </location>
</feature>
<dbReference type="PANTHER" id="PTHR30477:SF22">
    <property type="entry name" value="METAL ABC TRANSPORTER PERMEASE"/>
    <property type="match status" value="1"/>
</dbReference>
<evidence type="ECO:0000313" key="9">
    <source>
        <dbReference type="Proteomes" id="UP001230807"/>
    </source>
</evidence>
<evidence type="ECO:0000256" key="3">
    <source>
        <dbReference type="ARBA" id="ARBA00022692"/>
    </source>
</evidence>